<evidence type="ECO:0000313" key="2">
    <source>
        <dbReference type="Proteomes" id="UP000183255"/>
    </source>
</evidence>
<proteinExistence type="predicted"/>
<reference evidence="1 2" key="1">
    <citation type="submission" date="2016-10" db="EMBL/GenBank/DDBJ databases">
        <authorList>
            <person name="de Groot N.N."/>
        </authorList>
    </citation>
    <scope>NUCLEOTIDE SEQUENCE [LARGE SCALE GENOMIC DNA]</scope>
    <source>
        <strain evidence="1 2">CGMCC 1.5058</strain>
    </source>
</reference>
<name>A0A1G8MAX1_9CLOT</name>
<dbReference type="RefSeq" id="WP_031574790.1">
    <property type="nucleotide sequence ID" value="NZ_DAMANS010000013.1"/>
</dbReference>
<dbReference type="EMBL" id="FNDZ01000003">
    <property type="protein sequence ID" value="SDI65052.1"/>
    <property type="molecule type" value="Genomic_DNA"/>
</dbReference>
<dbReference type="NCBIfam" id="NF033727">
    <property type="entry name" value="chaperon_ArsD"/>
    <property type="match status" value="1"/>
</dbReference>
<dbReference type="AlphaFoldDB" id="A0A1G8MAX1"/>
<dbReference type="GO" id="GO:0045892">
    <property type="term" value="P:negative regulation of DNA-templated transcription"/>
    <property type="evidence" value="ECO:0007669"/>
    <property type="project" value="InterPro"/>
</dbReference>
<evidence type="ECO:0000313" key="1">
    <source>
        <dbReference type="EMBL" id="SDI65052.1"/>
    </source>
</evidence>
<protein>
    <submittedName>
        <fullName evidence="1">Arsenical resistance operon trans-acting repressor ArsD</fullName>
    </submittedName>
</protein>
<dbReference type="GO" id="GO:0003677">
    <property type="term" value="F:DNA binding"/>
    <property type="evidence" value="ECO:0007669"/>
    <property type="project" value="InterPro"/>
</dbReference>
<dbReference type="GO" id="GO:0046685">
    <property type="term" value="P:response to arsenic-containing substance"/>
    <property type="evidence" value="ECO:0007669"/>
    <property type="project" value="InterPro"/>
</dbReference>
<organism evidence="1 2">
    <name type="scientific">Proteiniclasticum ruminis</name>
    <dbReference type="NCBI Taxonomy" id="398199"/>
    <lineage>
        <taxon>Bacteria</taxon>
        <taxon>Bacillati</taxon>
        <taxon>Bacillota</taxon>
        <taxon>Clostridia</taxon>
        <taxon>Eubacteriales</taxon>
        <taxon>Clostridiaceae</taxon>
        <taxon>Proteiniclasticum</taxon>
    </lineage>
</organism>
<dbReference type="Pfam" id="PF06953">
    <property type="entry name" value="ArsD"/>
    <property type="match status" value="1"/>
</dbReference>
<sequence>MNENCEIKIYEKALCCESGVCGPSVDPELLRITTVIRGLNKKGFGARRYNLSMHPMEFAKNTDLTQLMKEKGMSVLPVTLLNGKIVKTGEYPSTEELSSWTGLHQEELDGSNEKLLTL</sequence>
<accession>A0A1G8MAX1</accession>
<gene>
    <name evidence="1" type="ORF">SAMN05421804_103333</name>
</gene>
<dbReference type="Proteomes" id="UP000183255">
    <property type="component" value="Unassembled WGS sequence"/>
</dbReference>
<dbReference type="Gene3D" id="3.40.30.10">
    <property type="entry name" value="Glutaredoxin"/>
    <property type="match status" value="1"/>
</dbReference>
<dbReference type="InterPro" id="IPR010712">
    <property type="entry name" value="Arsenical-R_ArsD"/>
</dbReference>